<dbReference type="Proteomes" id="UP000460221">
    <property type="component" value="Unassembled WGS sequence"/>
</dbReference>
<evidence type="ECO:0000313" key="1">
    <source>
        <dbReference type="EMBL" id="MTD17393.1"/>
    </source>
</evidence>
<organism evidence="1 2">
    <name type="scientific">Nakamurella alba</name>
    <dbReference type="NCBI Taxonomy" id="2665158"/>
    <lineage>
        <taxon>Bacteria</taxon>
        <taxon>Bacillati</taxon>
        <taxon>Actinomycetota</taxon>
        <taxon>Actinomycetes</taxon>
        <taxon>Nakamurellales</taxon>
        <taxon>Nakamurellaceae</taxon>
        <taxon>Nakamurella</taxon>
    </lineage>
</organism>
<dbReference type="AlphaFoldDB" id="A0A7K1FW02"/>
<dbReference type="RefSeq" id="WP_154771391.1">
    <property type="nucleotide sequence ID" value="NZ_WLYK01000019.1"/>
</dbReference>
<sequence length="177" mass="18184">MADLVGHGITVPLPSGWEGRIGIRQPVLSGAVTGPALRTLAGAAAGADGADDGSGNRYPVTHLANFALPADRGDFGSGAVDIMGTTDCLVALIEYGPENVDTALFARRPSLPQPGATDFDPNTLQHKIRSQLGYQRFCTVGGRAFCVYVVIGGSRNLVPLAGSARSVLGGIRIGAAR</sequence>
<accession>A0A7K1FW02</accession>
<dbReference type="EMBL" id="WLYK01000019">
    <property type="protein sequence ID" value="MTD17393.1"/>
    <property type="molecule type" value="Genomic_DNA"/>
</dbReference>
<reference evidence="1 2" key="1">
    <citation type="submission" date="2019-11" db="EMBL/GenBank/DDBJ databases">
        <authorList>
            <person name="Jiang L.-Q."/>
        </authorList>
    </citation>
    <scope>NUCLEOTIDE SEQUENCE [LARGE SCALE GENOMIC DNA]</scope>
    <source>
        <strain evidence="1 2">YIM 132087</strain>
    </source>
</reference>
<protein>
    <submittedName>
        <fullName evidence="1">Uncharacterized protein</fullName>
    </submittedName>
</protein>
<evidence type="ECO:0000313" key="2">
    <source>
        <dbReference type="Proteomes" id="UP000460221"/>
    </source>
</evidence>
<proteinExistence type="predicted"/>
<name>A0A7K1FW02_9ACTN</name>
<gene>
    <name evidence="1" type="ORF">GIS00_26020</name>
</gene>
<comment type="caution">
    <text evidence="1">The sequence shown here is derived from an EMBL/GenBank/DDBJ whole genome shotgun (WGS) entry which is preliminary data.</text>
</comment>
<keyword evidence="2" id="KW-1185">Reference proteome</keyword>